<dbReference type="EMBL" id="LANX01000001">
    <property type="protein sequence ID" value="KJV68847.1"/>
    <property type="molecule type" value="Genomic_DNA"/>
</dbReference>
<keyword evidence="1" id="KW-0472">Membrane</keyword>
<keyword evidence="1" id="KW-0812">Transmembrane</keyword>
<accession>A0A0F3NMB7</accession>
<dbReference type="Proteomes" id="UP000033562">
    <property type="component" value="Unassembled WGS sequence"/>
</dbReference>
<feature type="transmembrane region" description="Helical" evidence="1">
    <location>
        <begin position="31"/>
        <end position="55"/>
    </location>
</feature>
<dbReference type="AlphaFoldDB" id="A0A0F3NMB7"/>
<feature type="transmembrane region" description="Helical" evidence="1">
    <location>
        <begin position="67"/>
        <end position="88"/>
    </location>
</feature>
<gene>
    <name evidence="2" type="ORF">NLO413_0215</name>
</gene>
<feature type="transmembrane region" description="Helical" evidence="1">
    <location>
        <begin position="250"/>
        <end position="274"/>
    </location>
</feature>
<organism evidence="2 3">
    <name type="scientific">Candidatus Neoehrlichia procyonis str. RAC413</name>
    <dbReference type="NCBI Taxonomy" id="1359163"/>
    <lineage>
        <taxon>Bacteria</taxon>
        <taxon>Pseudomonadati</taxon>
        <taxon>Pseudomonadota</taxon>
        <taxon>Alphaproteobacteria</taxon>
        <taxon>Rickettsiales</taxon>
        <taxon>Anaplasmataceae</taxon>
        <taxon>Candidatus Neoehrlichia</taxon>
    </lineage>
</organism>
<dbReference type="OrthoDB" id="7163238at2"/>
<name>A0A0F3NMB7_9RICK</name>
<keyword evidence="3" id="KW-1185">Reference proteome</keyword>
<feature type="transmembrane region" description="Helical" evidence="1">
    <location>
        <begin position="208"/>
        <end position="230"/>
    </location>
</feature>
<evidence type="ECO:0000313" key="2">
    <source>
        <dbReference type="EMBL" id="KJV68847.1"/>
    </source>
</evidence>
<protein>
    <submittedName>
        <fullName evidence="2">Putative membrane protein</fullName>
    </submittedName>
</protein>
<keyword evidence="1" id="KW-1133">Transmembrane helix</keyword>
<reference evidence="2 3" key="1">
    <citation type="submission" date="2015-02" db="EMBL/GenBank/DDBJ databases">
        <title>Genome Sequencing of Rickettsiales.</title>
        <authorList>
            <person name="Daugherty S.C."/>
            <person name="Su Q."/>
            <person name="Abolude K."/>
            <person name="Beier-Sexton M."/>
            <person name="Carlyon J.A."/>
            <person name="Carter R."/>
            <person name="Day N.P."/>
            <person name="Dumler S.J."/>
            <person name="Dyachenko V."/>
            <person name="Godinez A."/>
            <person name="Kurtti T.J."/>
            <person name="Lichay M."/>
            <person name="Mullins K.E."/>
            <person name="Ott S."/>
            <person name="Pappas-Brown V."/>
            <person name="Paris D.H."/>
            <person name="Patel P."/>
            <person name="Richards A.L."/>
            <person name="Sadzewicz L."/>
            <person name="Sears K."/>
            <person name="Seidman D."/>
            <person name="Sengamalay N."/>
            <person name="Stenos J."/>
            <person name="Tallon L.J."/>
            <person name="Vincent G."/>
            <person name="Fraser C.M."/>
            <person name="Munderloh U."/>
            <person name="Dunning-Hotopp J.C."/>
        </authorList>
    </citation>
    <scope>NUCLEOTIDE SEQUENCE [LARGE SCALE GENOMIC DNA]</scope>
    <source>
        <strain evidence="2 3">RAC413</strain>
    </source>
</reference>
<evidence type="ECO:0000256" key="1">
    <source>
        <dbReference type="SAM" id="Phobius"/>
    </source>
</evidence>
<evidence type="ECO:0000313" key="3">
    <source>
        <dbReference type="Proteomes" id="UP000033562"/>
    </source>
</evidence>
<feature type="transmembrane region" description="Helical" evidence="1">
    <location>
        <begin position="123"/>
        <end position="147"/>
    </location>
</feature>
<comment type="caution">
    <text evidence="2">The sequence shown here is derived from an EMBL/GenBank/DDBJ whole genome shotgun (WGS) entry which is preliminary data.</text>
</comment>
<dbReference type="STRING" id="1359163.NLO413_0215"/>
<proteinExistence type="predicted"/>
<sequence length="299" mass="34119">MYNKIILRLDACQKFIIARFLRLFYARYHNLIFILSLISYIIYSIAFLLTILIQLAKINLPISIKSFILLNTSLVLFSRIILALIAYIQVFHCITNTSLTLASYSILYNKLRRNSNPNKLQTTAYIIDAIATTIAVIIQILAIIQIIIGNFKIINDNTVTIHLKGKIDLMCLFTKLIITSPLLIYDSYYQLQGNHINKKIHNQLKTLLYLRIAMFIISVIGTIGKIINILEQTEHFYLYKISNINNITSIFPLGPIIRIICTIASIGLTSATYITEVSVAKQKHIQKNNTLSTNTILSY</sequence>